<keyword evidence="2" id="KW-1185">Reference proteome</keyword>
<dbReference type="Proteomes" id="UP000076532">
    <property type="component" value="Unassembled WGS sequence"/>
</dbReference>
<gene>
    <name evidence="1" type="ORF">FIBSPDRAFT_1044300</name>
</gene>
<dbReference type="AlphaFoldDB" id="A0A166JR65"/>
<protein>
    <submittedName>
        <fullName evidence="1">Uncharacterized protein</fullName>
    </submittedName>
</protein>
<dbReference type="OrthoDB" id="3059868at2759"/>
<accession>A0A166JR65</accession>
<proteinExistence type="predicted"/>
<dbReference type="EMBL" id="KV417549">
    <property type="protein sequence ID" value="KZP21123.1"/>
    <property type="molecule type" value="Genomic_DNA"/>
</dbReference>
<organism evidence="1 2">
    <name type="scientific">Athelia psychrophila</name>
    <dbReference type="NCBI Taxonomy" id="1759441"/>
    <lineage>
        <taxon>Eukaryota</taxon>
        <taxon>Fungi</taxon>
        <taxon>Dikarya</taxon>
        <taxon>Basidiomycota</taxon>
        <taxon>Agaricomycotina</taxon>
        <taxon>Agaricomycetes</taxon>
        <taxon>Agaricomycetidae</taxon>
        <taxon>Atheliales</taxon>
        <taxon>Atheliaceae</taxon>
        <taxon>Athelia</taxon>
    </lineage>
</organism>
<evidence type="ECO:0000313" key="2">
    <source>
        <dbReference type="Proteomes" id="UP000076532"/>
    </source>
</evidence>
<evidence type="ECO:0000313" key="1">
    <source>
        <dbReference type="EMBL" id="KZP21123.1"/>
    </source>
</evidence>
<reference evidence="1 2" key="1">
    <citation type="journal article" date="2016" name="Mol. Biol. Evol.">
        <title>Comparative Genomics of Early-Diverging Mushroom-Forming Fungi Provides Insights into the Origins of Lignocellulose Decay Capabilities.</title>
        <authorList>
            <person name="Nagy L.G."/>
            <person name="Riley R."/>
            <person name="Tritt A."/>
            <person name="Adam C."/>
            <person name="Daum C."/>
            <person name="Floudas D."/>
            <person name="Sun H."/>
            <person name="Yadav J.S."/>
            <person name="Pangilinan J."/>
            <person name="Larsson K.H."/>
            <person name="Matsuura K."/>
            <person name="Barry K."/>
            <person name="Labutti K."/>
            <person name="Kuo R."/>
            <person name="Ohm R.A."/>
            <person name="Bhattacharya S.S."/>
            <person name="Shirouzu T."/>
            <person name="Yoshinaga Y."/>
            <person name="Martin F.M."/>
            <person name="Grigoriev I.V."/>
            <person name="Hibbett D.S."/>
        </authorList>
    </citation>
    <scope>NUCLEOTIDE SEQUENCE [LARGE SCALE GENOMIC DNA]</scope>
    <source>
        <strain evidence="1 2">CBS 109695</strain>
    </source>
</reference>
<name>A0A166JR65_9AGAM</name>
<sequence length="356" mass="39628">MLIATLPANLTLSQIPSNMISREGGLQVILALLVLALGFLARSLLHAHQTRVSPPEEEREMQKALEALLAVLNPPNSRWPFSYVALARAAARSGSRTIRIPLVELVQDLLNGIVELRDASALGELIAGRRVYGWRFILCAGERERRWMKQAQKSRAKTWDEVVLKSKVMRAPDSSNGSDSFAPCEPHPAFKTCATPTLLLTGLSLCTIAHLMRLEELALPSGGRLTLEINIRASTPRRARHSDDLLCAIPSLLYSCSTDNEDEDKLKYNLNGALDSEAMDLTLTHLLALLPPLVIESVQNVSQRRMAELQGDIAALDRSQMLRDREWRKRKLQRHWEEGLLGAGKMEAWVVVVKKA</sequence>